<accession>A0A402B7N1</accession>
<keyword evidence="1" id="KW-1003">Cell membrane</keyword>
<dbReference type="PANTHER" id="PTHR48090:SF3">
    <property type="entry name" value="UNDECAPRENYL-PHOSPHATE 4-DEOXY-4-FORMAMIDO-L-ARABINOSE TRANSFERASE"/>
    <property type="match status" value="1"/>
</dbReference>
<name>A0A402B7N1_9CHLR</name>
<evidence type="ECO:0000256" key="4">
    <source>
        <dbReference type="ARBA" id="ARBA00022692"/>
    </source>
</evidence>
<dbReference type="InterPro" id="IPR029044">
    <property type="entry name" value="Nucleotide-diphossugar_trans"/>
</dbReference>
<dbReference type="CDD" id="cd04179">
    <property type="entry name" value="DPM_DPG-synthase_like"/>
    <property type="match status" value="1"/>
</dbReference>
<dbReference type="GO" id="GO:0005886">
    <property type="term" value="C:plasma membrane"/>
    <property type="evidence" value="ECO:0007669"/>
    <property type="project" value="TreeGrafter"/>
</dbReference>
<keyword evidence="5" id="KW-0448">Lipopolysaccharide biosynthesis</keyword>
<dbReference type="Pfam" id="PF00535">
    <property type="entry name" value="Glycos_transf_2"/>
    <property type="match status" value="1"/>
</dbReference>
<evidence type="ECO:0000256" key="5">
    <source>
        <dbReference type="ARBA" id="ARBA00022985"/>
    </source>
</evidence>
<reference evidence="10" key="1">
    <citation type="submission" date="2018-12" db="EMBL/GenBank/DDBJ databases">
        <title>Tengunoibacter tsumagoiensis gen. nov., sp. nov., Dictyobacter kobayashii sp. nov., D. alpinus sp. nov., and D. joshuensis sp. nov. and description of Dictyobacteraceae fam. nov. within the order Ktedonobacterales isolated from Tengu-no-mugimeshi.</title>
        <authorList>
            <person name="Wang C.M."/>
            <person name="Zheng Y."/>
            <person name="Sakai Y."/>
            <person name="Toyoda A."/>
            <person name="Minakuchi Y."/>
            <person name="Abe K."/>
            <person name="Yokota A."/>
            <person name="Yabe S."/>
        </authorList>
    </citation>
    <scope>NUCLEOTIDE SEQUENCE [LARGE SCALE GENOMIC DNA]</scope>
    <source>
        <strain evidence="10">Uno16</strain>
    </source>
</reference>
<dbReference type="Gene3D" id="3.90.550.10">
    <property type="entry name" value="Spore Coat Polysaccharide Biosynthesis Protein SpsA, Chain A"/>
    <property type="match status" value="1"/>
</dbReference>
<evidence type="ECO:0000256" key="3">
    <source>
        <dbReference type="ARBA" id="ARBA00022679"/>
    </source>
</evidence>
<dbReference type="AlphaFoldDB" id="A0A402B7N1"/>
<evidence type="ECO:0000256" key="6">
    <source>
        <dbReference type="ARBA" id="ARBA00022989"/>
    </source>
</evidence>
<evidence type="ECO:0000256" key="7">
    <source>
        <dbReference type="ARBA" id="ARBA00023136"/>
    </source>
</evidence>
<dbReference type="InterPro" id="IPR050256">
    <property type="entry name" value="Glycosyltransferase_2"/>
</dbReference>
<dbReference type="RefSeq" id="WP_246039132.1">
    <property type="nucleotide sequence ID" value="NZ_BIFT01000001.1"/>
</dbReference>
<dbReference type="GO" id="GO:0009103">
    <property type="term" value="P:lipopolysaccharide biosynthetic process"/>
    <property type="evidence" value="ECO:0007669"/>
    <property type="project" value="UniProtKB-KW"/>
</dbReference>
<evidence type="ECO:0000259" key="8">
    <source>
        <dbReference type="Pfam" id="PF00535"/>
    </source>
</evidence>
<keyword evidence="7" id="KW-0472">Membrane</keyword>
<feature type="domain" description="Glycosyltransferase 2-like" evidence="8">
    <location>
        <begin position="69"/>
        <end position="227"/>
    </location>
</feature>
<organism evidence="9 10">
    <name type="scientific">Dictyobacter alpinus</name>
    <dbReference type="NCBI Taxonomy" id="2014873"/>
    <lineage>
        <taxon>Bacteria</taxon>
        <taxon>Bacillati</taxon>
        <taxon>Chloroflexota</taxon>
        <taxon>Ktedonobacteria</taxon>
        <taxon>Ktedonobacterales</taxon>
        <taxon>Dictyobacteraceae</taxon>
        <taxon>Dictyobacter</taxon>
    </lineage>
</organism>
<evidence type="ECO:0000256" key="1">
    <source>
        <dbReference type="ARBA" id="ARBA00022475"/>
    </source>
</evidence>
<sequence length="306" mass="35112">MGLRQFFTEYAQGAPFCSLTLWQKESLVSLATGQLAMSSQEEWLVQTRPQGVSAPTTTEEARLAQSLAVVLPAYNEEAVIEKTVSLATLALQKWTNDFEIVVVNDGSQDRTRQIVEQLIISEPRIRLINHPVNKGYGAALATGFHAVSKDLVFFMDSDGQFDIDDLERFFPLIENYDAVLGYRNPRHDPWIRKLNAWGWKQLVRLAFGIQVRDIDCAFKLYRADFFQSLNLETRGAMINTEILYKLKRDGRTYTEVGVKHLPREEGQATGAKPQVIIRAFKELFIYARKWRKEEYAKLRYPMALPK</sequence>
<keyword evidence="2" id="KW-0328">Glycosyltransferase</keyword>
<evidence type="ECO:0000313" key="9">
    <source>
        <dbReference type="EMBL" id="GCE27356.1"/>
    </source>
</evidence>
<dbReference type="InterPro" id="IPR001173">
    <property type="entry name" value="Glyco_trans_2-like"/>
</dbReference>
<comment type="caution">
    <text evidence="9">The sequence shown here is derived from an EMBL/GenBank/DDBJ whole genome shotgun (WGS) entry which is preliminary data.</text>
</comment>
<dbReference type="Proteomes" id="UP000287171">
    <property type="component" value="Unassembled WGS sequence"/>
</dbReference>
<dbReference type="SUPFAM" id="SSF53448">
    <property type="entry name" value="Nucleotide-diphospho-sugar transferases"/>
    <property type="match status" value="1"/>
</dbReference>
<protein>
    <recommendedName>
        <fullName evidence="8">Glycosyltransferase 2-like domain-containing protein</fullName>
    </recommendedName>
</protein>
<keyword evidence="4" id="KW-0812">Transmembrane</keyword>
<keyword evidence="3" id="KW-0808">Transferase</keyword>
<proteinExistence type="predicted"/>
<keyword evidence="10" id="KW-1185">Reference proteome</keyword>
<dbReference type="GO" id="GO:0099621">
    <property type="term" value="F:undecaprenyl-phosphate 4-deoxy-4-formamido-L-arabinose transferase activity"/>
    <property type="evidence" value="ECO:0007669"/>
    <property type="project" value="TreeGrafter"/>
</dbReference>
<evidence type="ECO:0000313" key="10">
    <source>
        <dbReference type="Proteomes" id="UP000287171"/>
    </source>
</evidence>
<dbReference type="PANTHER" id="PTHR48090">
    <property type="entry name" value="UNDECAPRENYL-PHOSPHATE 4-DEOXY-4-FORMAMIDO-L-ARABINOSE TRANSFERASE-RELATED"/>
    <property type="match status" value="1"/>
</dbReference>
<evidence type="ECO:0000256" key="2">
    <source>
        <dbReference type="ARBA" id="ARBA00022676"/>
    </source>
</evidence>
<gene>
    <name evidence="9" type="ORF">KDA_28400</name>
</gene>
<dbReference type="EMBL" id="BIFT01000001">
    <property type="protein sequence ID" value="GCE27356.1"/>
    <property type="molecule type" value="Genomic_DNA"/>
</dbReference>
<keyword evidence="6" id="KW-1133">Transmembrane helix</keyword>